<keyword evidence="1" id="KW-0813">Transport</keyword>
<evidence type="ECO:0000313" key="3">
    <source>
        <dbReference type="EMBL" id="TNC66837.1"/>
    </source>
</evidence>
<gene>
    <name evidence="3" type="ORF">FHG71_16035</name>
</gene>
<accession>A0A5C4N7S3</accession>
<feature type="signal peptide" evidence="2">
    <location>
        <begin position="1"/>
        <end position="23"/>
    </location>
</feature>
<keyword evidence="1" id="KW-0029">Amino-acid transport</keyword>
<dbReference type="GO" id="GO:0006865">
    <property type="term" value="P:amino acid transport"/>
    <property type="evidence" value="ECO:0007669"/>
    <property type="project" value="UniProtKB-KW"/>
</dbReference>
<dbReference type="SUPFAM" id="SSF53822">
    <property type="entry name" value="Periplasmic binding protein-like I"/>
    <property type="match status" value="1"/>
</dbReference>
<dbReference type="RefSeq" id="WP_139082714.1">
    <property type="nucleotide sequence ID" value="NZ_VDFV01000030.1"/>
</dbReference>
<dbReference type="Gene3D" id="3.40.50.2300">
    <property type="match status" value="1"/>
</dbReference>
<evidence type="ECO:0000256" key="1">
    <source>
        <dbReference type="ARBA" id="ARBA00022970"/>
    </source>
</evidence>
<dbReference type="PANTHER" id="PTHR30483:SF6">
    <property type="entry name" value="PERIPLASMIC BINDING PROTEIN OF ABC TRANSPORTER FOR NATURAL AMINO ACIDS"/>
    <property type="match status" value="1"/>
</dbReference>
<keyword evidence="2" id="KW-0732">Signal</keyword>
<evidence type="ECO:0000256" key="2">
    <source>
        <dbReference type="SAM" id="SignalP"/>
    </source>
</evidence>
<protein>
    <submittedName>
        <fullName evidence="3">Branched-chain amino acid ABC transporter substrate-binding protein</fullName>
    </submittedName>
</protein>
<evidence type="ECO:0000313" key="4">
    <source>
        <dbReference type="Proteomes" id="UP000305709"/>
    </source>
</evidence>
<reference evidence="3 4" key="1">
    <citation type="submission" date="2019-06" db="EMBL/GenBank/DDBJ databases">
        <authorList>
            <person name="Jiang L."/>
        </authorList>
    </citation>
    <scope>NUCLEOTIDE SEQUENCE [LARGE SCALE GENOMIC DNA]</scope>
    <source>
        <strain evidence="3 4">YIM 48858</strain>
    </source>
</reference>
<dbReference type="EMBL" id="VDFV01000030">
    <property type="protein sequence ID" value="TNC66837.1"/>
    <property type="molecule type" value="Genomic_DNA"/>
</dbReference>
<sequence>MRRPARAAALLWAVLAASSPLGAEEMPVPIAYLRQQVERPPVLSDLDPIPEDEGIAGARLGRDDNATTGRFLGHDYVLSVAEVPPGEDLLPAAREALAGSRLLLVDAPAAALLRLADLPEAQGALILNVGAPDDGLRGADCRANVLHALPSLAMRADALAQFLQLRRWTSVALLEGPFPDDRAWGAALRASTAKFGLTLEDDRPWDFDGDLGRTAQAEVPMLTQDLTDHDVLLVADETGDFGRYVLFNTWEPRPVAGSEGITPVAWSPVLENWGASQLQSRFGDLAGRPMRPKDYAAWAAVRSLGEAVTRTGSADPQAIRAYLLSPDFALDGFKGRALSFRDWDGQLRQPIPVVSPRAMIGMAPFEPFLHQSDELDTLGTDRPESACTAFGAAG</sequence>
<dbReference type="PANTHER" id="PTHR30483">
    <property type="entry name" value="LEUCINE-SPECIFIC-BINDING PROTEIN"/>
    <property type="match status" value="1"/>
</dbReference>
<dbReference type="InterPro" id="IPR022478">
    <property type="entry name" value="ABC_transptr_sub-bd_PQQ"/>
</dbReference>
<proteinExistence type="predicted"/>
<feature type="chain" id="PRO_5023117299" evidence="2">
    <location>
        <begin position="24"/>
        <end position="394"/>
    </location>
</feature>
<dbReference type="Proteomes" id="UP000305709">
    <property type="component" value="Unassembled WGS sequence"/>
</dbReference>
<keyword evidence="4" id="KW-1185">Reference proteome</keyword>
<dbReference type="InterPro" id="IPR028082">
    <property type="entry name" value="Peripla_BP_I"/>
</dbReference>
<organism evidence="3 4">
    <name type="scientific">Rubellimicrobium roseum</name>
    <dbReference type="NCBI Taxonomy" id="687525"/>
    <lineage>
        <taxon>Bacteria</taxon>
        <taxon>Pseudomonadati</taxon>
        <taxon>Pseudomonadota</taxon>
        <taxon>Alphaproteobacteria</taxon>
        <taxon>Rhodobacterales</taxon>
        <taxon>Roseobacteraceae</taxon>
        <taxon>Rubellimicrobium</taxon>
    </lineage>
</organism>
<dbReference type="OrthoDB" id="5341635at2"/>
<dbReference type="InterPro" id="IPR051010">
    <property type="entry name" value="BCAA_transport"/>
</dbReference>
<comment type="caution">
    <text evidence="3">The sequence shown here is derived from an EMBL/GenBank/DDBJ whole genome shotgun (WGS) entry which is preliminary data.</text>
</comment>
<dbReference type="NCBIfam" id="TIGR03863">
    <property type="entry name" value="PQQ_ABC_bind"/>
    <property type="match status" value="1"/>
</dbReference>
<dbReference type="AlphaFoldDB" id="A0A5C4N7S3"/>
<name>A0A5C4N7S3_9RHOB</name>